<dbReference type="Proteomes" id="UP000006038">
    <property type="component" value="Chromosome 5"/>
</dbReference>
<reference evidence="2" key="1">
    <citation type="journal article" date="2013" name="Nat. Commun.">
        <title>Whole-genome sequencing of Oryza brachyantha reveals mechanisms underlying Oryza genome evolution.</title>
        <authorList>
            <person name="Chen J."/>
            <person name="Huang Q."/>
            <person name="Gao D."/>
            <person name="Wang J."/>
            <person name="Lang Y."/>
            <person name="Liu T."/>
            <person name="Li B."/>
            <person name="Bai Z."/>
            <person name="Luis Goicoechea J."/>
            <person name="Liang C."/>
            <person name="Chen C."/>
            <person name="Zhang W."/>
            <person name="Sun S."/>
            <person name="Liao Y."/>
            <person name="Zhang X."/>
            <person name="Yang L."/>
            <person name="Song C."/>
            <person name="Wang M."/>
            <person name="Shi J."/>
            <person name="Liu G."/>
            <person name="Liu J."/>
            <person name="Zhou H."/>
            <person name="Zhou W."/>
            <person name="Yu Q."/>
            <person name="An N."/>
            <person name="Chen Y."/>
            <person name="Cai Q."/>
            <person name="Wang B."/>
            <person name="Liu B."/>
            <person name="Min J."/>
            <person name="Huang Y."/>
            <person name="Wu H."/>
            <person name="Li Z."/>
            <person name="Zhang Y."/>
            <person name="Yin Y."/>
            <person name="Song W."/>
            <person name="Jiang J."/>
            <person name="Jackson S.A."/>
            <person name="Wing R.A."/>
            <person name="Wang J."/>
            <person name="Chen M."/>
        </authorList>
    </citation>
    <scope>NUCLEOTIDE SEQUENCE [LARGE SCALE GENOMIC DNA]</scope>
    <source>
        <strain evidence="2">cv. IRGC 101232</strain>
    </source>
</reference>
<reference evidence="2" key="2">
    <citation type="submission" date="2013-04" db="UniProtKB">
        <authorList>
            <consortium name="EnsemblPlants"/>
        </authorList>
    </citation>
    <scope>IDENTIFICATION</scope>
</reference>
<accession>J3M824</accession>
<evidence type="ECO:0000313" key="3">
    <source>
        <dbReference type="Proteomes" id="UP000006038"/>
    </source>
</evidence>
<dbReference type="AlphaFoldDB" id="J3M824"/>
<feature type="region of interest" description="Disordered" evidence="1">
    <location>
        <begin position="1"/>
        <end position="77"/>
    </location>
</feature>
<dbReference type="EnsemblPlants" id="OB05G27480.1">
    <property type="protein sequence ID" value="OB05G27480.1"/>
    <property type="gene ID" value="OB05G27480"/>
</dbReference>
<sequence>MNSPRQLAGGGARRRFGENRPPKLRRHSLETSESRQCWVVGPPRGDRGEEAPLPPKHPPLRSVPAGAGVQAEEAGQRAAAPAATAAVAGVEEEKFNYMTLHSVTFNKMPPSSMLL</sequence>
<protein>
    <submittedName>
        <fullName evidence="2">Uncharacterized protein</fullName>
    </submittedName>
</protein>
<feature type="compositionally biased region" description="Low complexity" evidence="1">
    <location>
        <begin position="63"/>
        <end position="77"/>
    </location>
</feature>
<organism evidence="2">
    <name type="scientific">Oryza brachyantha</name>
    <name type="common">malo sina</name>
    <dbReference type="NCBI Taxonomy" id="4533"/>
    <lineage>
        <taxon>Eukaryota</taxon>
        <taxon>Viridiplantae</taxon>
        <taxon>Streptophyta</taxon>
        <taxon>Embryophyta</taxon>
        <taxon>Tracheophyta</taxon>
        <taxon>Spermatophyta</taxon>
        <taxon>Magnoliopsida</taxon>
        <taxon>Liliopsida</taxon>
        <taxon>Poales</taxon>
        <taxon>Poaceae</taxon>
        <taxon>BOP clade</taxon>
        <taxon>Oryzoideae</taxon>
        <taxon>Oryzeae</taxon>
        <taxon>Oryzinae</taxon>
        <taxon>Oryza</taxon>
    </lineage>
</organism>
<name>J3M824_ORYBR</name>
<proteinExistence type="predicted"/>
<evidence type="ECO:0000256" key="1">
    <source>
        <dbReference type="SAM" id="MobiDB-lite"/>
    </source>
</evidence>
<evidence type="ECO:0000313" key="2">
    <source>
        <dbReference type="EnsemblPlants" id="OB05G27480.1"/>
    </source>
</evidence>
<dbReference type="HOGENOM" id="CLU_2112660_0_0_1"/>
<keyword evidence="3" id="KW-1185">Reference proteome</keyword>
<dbReference type="Gramene" id="OB05G27480.1">
    <property type="protein sequence ID" value="OB05G27480.1"/>
    <property type="gene ID" value="OB05G27480"/>
</dbReference>
<feature type="compositionally biased region" description="Basic and acidic residues" evidence="1">
    <location>
        <begin position="15"/>
        <end position="33"/>
    </location>
</feature>